<evidence type="ECO:0000313" key="3">
    <source>
        <dbReference type="Proteomes" id="UP000077628"/>
    </source>
</evidence>
<feature type="compositionally biased region" description="Basic residues" evidence="1">
    <location>
        <begin position="93"/>
        <end position="102"/>
    </location>
</feature>
<organism evidence="2 3">
    <name type="scientific">Methylomonas koyamae</name>
    <dbReference type="NCBI Taxonomy" id="702114"/>
    <lineage>
        <taxon>Bacteria</taxon>
        <taxon>Pseudomonadati</taxon>
        <taxon>Pseudomonadota</taxon>
        <taxon>Gammaproteobacteria</taxon>
        <taxon>Methylococcales</taxon>
        <taxon>Methylococcaceae</taxon>
        <taxon>Methylomonas</taxon>
    </lineage>
</organism>
<evidence type="ECO:0000256" key="1">
    <source>
        <dbReference type="SAM" id="MobiDB-lite"/>
    </source>
</evidence>
<feature type="region of interest" description="Disordered" evidence="1">
    <location>
        <begin position="1"/>
        <end position="102"/>
    </location>
</feature>
<proteinExistence type="predicted"/>
<reference evidence="3" key="1">
    <citation type="submission" date="2016-03" db="EMBL/GenBank/DDBJ databases">
        <authorList>
            <person name="Heylen K."/>
            <person name="De Vos P."/>
            <person name="Vekeman B."/>
        </authorList>
    </citation>
    <scope>NUCLEOTIDE SEQUENCE [LARGE SCALE GENOMIC DNA]</scope>
    <source>
        <strain evidence="3">R-45383</strain>
    </source>
</reference>
<dbReference type="EMBL" id="LUUK01000071">
    <property type="protein sequence ID" value="OAI22868.1"/>
    <property type="molecule type" value="Genomic_DNA"/>
</dbReference>
<protein>
    <submittedName>
        <fullName evidence="2">Uncharacterized protein</fullName>
    </submittedName>
</protein>
<comment type="caution">
    <text evidence="2">The sequence shown here is derived from an EMBL/GenBank/DDBJ whole genome shotgun (WGS) entry which is preliminary data.</text>
</comment>
<accession>A0A177NXY0</accession>
<feature type="compositionally biased region" description="Basic and acidic residues" evidence="1">
    <location>
        <begin position="1"/>
        <end position="15"/>
    </location>
</feature>
<name>A0A177NXY0_9GAMM</name>
<dbReference type="Proteomes" id="UP000077628">
    <property type="component" value="Unassembled WGS sequence"/>
</dbReference>
<gene>
    <name evidence="2" type="ORF">A1355_22220</name>
</gene>
<keyword evidence="3" id="KW-1185">Reference proteome</keyword>
<dbReference type="AlphaFoldDB" id="A0A177NXY0"/>
<sequence length="102" mass="10806">MNGDLIRENVSREPETNPPRHTIRPVDCQRASMRVRADSSGGENIEADPGALNSRDADNLKLPQNLTQGGSESGASDGARVIGGGGIATFAGNHRKTRRQAV</sequence>
<evidence type="ECO:0000313" key="2">
    <source>
        <dbReference type="EMBL" id="OAI22868.1"/>
    </source>
</evidence>
<feature type="compositionally biased region" description="Polar residues" evidence="1">
    <location>
        <begin position="62"/>
        <end position="74"/>
    </location>
</feature>